<dbReference type="InterPro" id="IPR045249">
    <property type="entry name" value="HARBI1-like"/>
</dbReference>
<proteinExistence type="inferred from homology"/>
<accession>A0A8D9B1S9</accession>
<evidence type="ECO:0000256" key="5">
    <source>
        <dbReference type="ARBA" id="ARBA00022723"/>
    </source>
</evidence>
<dbReference type="PANTHER" id="PTHR22930">
    <property type="match status" value="1"/>
</dbReference>
<evidence type="ECO:0000256" key="2">
    <source>
        <dbReference type="ARBA" id="ARBA00004123"/>
    </source>
</evidence>
<dbReference type="GO" id="GO:0046872">
    <property type="term" value="F:metal ion binding"/>
    <property type="evidence" value="ECO:0007669"/>
    <property type="project" value="UniProtKB-KW"/>
</dbReference>
<evidence type="ECO:0000256" key="1">
    <source>
        <dbReference type="ARBA" id="ARBA00001968"/>
    </source>
</evidence>
<reference evidence="9" key="1">
    <citation type="submission" date="2021-05" db="EMBL/GenBank/DDBJ databases">
        <authorList>
            <person name="Alioto T."/>
            <person name="Alioto T."/>
            <person name="Gomez Garrido J."/>
        </authorList>
    </citation>
    <scope>NUCLEOTIDE SEQUENCE</scope>
</reference>
<dbReference type="Pfam" id="PF13359">
    <property type="entry name" value="DDE_Tnp_4"/>
    <property type="match status" value="1"/>
</dbReference>
<evidence type="ECO:0000259" key="8">
    <source>
        <dbReference type="Pfam" id="PF13359"/>
    </source>
</evidence>
<keyword evidence="4" id="KW-0540">Nuclease</keyword>
<dbReference type="AlphaFoldDB" id="A0A8D9B1S9"/>
<dbReference type="InterPro" id="IPR027806">
    <property type="entry name" value="HARBI1_dom"/>
</dbReference>
<dbReference type="GO" id="GO:0016787">
    <property type="term" value="F:hydrolase activity"/>
    <property type="evidence" value="ECO:0007669"/>
    <property type="project" value="UniProtKB-KW"/>
</dbReference>
<evidence type="ECO:0000256" key="4">
    <source>
        <dbReference type="ARBA" id="ARBA00022722"/>
    </source>
</evidence>
<evidence type="ECO:0000256" key="6">
    <source>
        <dbReference type="ARBA" id="ARBA00022801"/>
    </source>
</evidence>
<keyword evidence="7" id="KW-0539">Nucleus</keyword>
<evidence type="ECO:0000313" key="9">
    <source>
        <dbReference type="EMBL" id="CAG6775179.1"/>
    </source>
</evidence>
<name>A0A8D9B1S9_9HEMI</name>
<comment type="similarity">
    <text evidence="3">Belongs to the HARBI1 family.</text>
</comment>
<keyword evidence="5" id="KW-0479">Metal-binding</keyword>
<protein>
    <submittedName>
        <fullName evidence="9">Nuclease HARBI1</fullName>
    </submittedName>
</protein>
<dbReference type="GO" id="GO:0005634">
    <property type="term" value="C:nucleus"/>
    <property type="evidence" value="ECO:0007669"/>
    <property type="project" value="UniProtKB-SubCell"/>
</dbReference>
<dbReference type="GO" id="GO:0004518">
    <property type="term" value="F:nuclease activity"/>
    <property type="evidence" value="ECO:0007669"/>
    <property type="project" value="UniProtKB-KW"/>
</dbReference>
<evidence type="ECO:0000256" key="7">
    <source>
        <dbReference type="ARBA" id="ARBA00023242"/>
    </source>
</evidence>
<evidence type="ECO:0000256" key="3">
    <source>
        <dbReference type="ARBA" id="ARBA00006958"/>
    </source>
</evidence>
<dbReference type="EMBL" id="HBUF01597585">
    <property type="protein sequence ID" value="CAG6775179.1"/>
    <property type="molecule type" value="Transcribed_RNA"/>
</dbReference>
<organism evidence="9">
    <name type="scientific">Cacopsylla melanoneura</name>
    <dbReference type="NCBI Taxonomy" id="428564"/>
    <lineage>
        <taxon>Eukaryota</taxon>
        <taxon>Metazoa</taxon>
        <taxon>Ecdysozoa</taxon>
        <taxon>Arthropoda</taxon>
        <taxon>Hexapoda</taxon>
        <taxon>Insecta</taxon>
        <taxon>Pterygota</taxon>
        <taxon>Neoptera</taxon>
        <taxon>Paraneoptera</taxon>
        <taxon>Hemiptera</taxon>
        <taxon>Sternorrhyncha</taxon>
        <taxon>Psylloidea</taxon>
        <taxon>Psyllidae</taxon>
        <taxon>Psyllinae</taxon>
        <taxon>Cacopsylla</taxon>
    </lineage>
</organism>
<sequence length="219" mass="24949">MDEFDQFLAHYRENEYDLVRAPKRYLRDPGNLLEYFDDDQFFRRYRFSKDVVVNVIFPLVRNILETDTMQGVIQPPMTRLLAVMQFYASGNFQICVGDAHGLSQPTMCQLVTKVSKELAESHRNYIKFPDQLAATKAAFQGIGNFPGVVGCVDCTHVPIQLPSVENGENYRNRKGYFSLNVQVIGGPNLEIFDIVTGWPGSVHDSRIFHKSPGLWKIPA</sequence>
<feature type="domain" description="DDE Tnp4" evidence="8">
    <location>
        <begin position="152"/>
        <end position="212"/>
    </location>
</feature>
<comment type="subcellular location">
    <subcellularLocation>
        <location evidence="2">Nucleus</location>
    </subcellularLocation>
</comment>
<keyword evidence="6" id="KW-0378">Hydrolase</keyword>
<comment type="cofactor">
    <cofactor evidence="1">
        <name>a divalent metal cation</name>
        <dbReference type="ChEBI" id="CHEBI:60240"/>
    </cofactor>
</comment>
<dbReference type="PANTHER" id="PTHR22930:SF289">
    <property type="entry name" value="DDE TNP4 DOMAIN-CONTAINING PROTEIN-RELATED"/>
    <property type="match status" value="1"/>
</dbReference>